<reference evidence="2 3" key="1">
    <citation type="submission" date="2023-07" db="EMBL/GenBank/DDBJ databases">
        <title>Sorghum-associated microbial communities from plants grown in Nebraska, USA.</title>
        <authorList>
            <person name="Schachtman D."/>
        </authorList>
    </citation>
    <scope>NUCLEOTIDE SEQUENCE [LARGE SCALE GENOMIC DNA]</scope>
    <source>
        <strain evidence="2 3">BE187</strain>
    </source>
</reference>
<feature type="chain" id="PRO_5046745903" description="Lipoprotein" evidence="1">
    <location>
        <begin position="23"/>
        <end position="128"/>
    </location>
</feature>
<feature type="signal peptide" evidence="1">
    <location>
        <begin position="1"/>
        <end position="22"/>
    </location>
</feature>
<dbReference type="Proteomes" id="UP001267878">
    <property type="component" value="Unassembled WGS sequence"/>
</dbReference>
<sequence length="128" mass="13976">MKARIAAVPMFALLALAGAASAQTETEAPQVDTTTSADTTTSTLLIERVQEENKAAMPVRGQTMAEVEAKYGAPTEKLDPRGGQKHQWPTINRWMYPSFTVYFEKSRVIDVVANKADAEEIGPKPPIK</sequence>
<evidence type="ECO:0000256" key="1">
    <source>
        <dbReference type="SAM" id="SignalP"/>
    </source>
</evidence>
<accession>A0ABU1VM47</accession>
<evidence type="ECO:0008006" key="4">
    <source>
        <dbReference type="Google" id="ProtNLM"/>
    </source>
</evidence>
<dbReference type="EMBL" id="JAVDVW010000001">
    <property type="protein sequence ID" value="MDR7098562.1"/>
    <property type="molecule type" value="Genomic_DNA"/>
</dbReference>
<gene>
    <name evidence="2" type="ORF">J2X04_000909</name>
</gene>
<keyword evidence="3" id="KW-1185">Reference proteome</keyword>
<evidence type="ECO:0000313" key="3">
    <source>
        <dbReference type="Proteomes" id="UP001267878"/>
    </source>
</evidence>
<keyword evidence="1" id="KW-0732">Signal</keyword>
<name>A0ABU1VM47_9GAMM</name>
<evidence type="ECO:0000313" key="2">
    <source>
        <dbReference type="EMBL" id="MDR7098562.1"/>
    </source>
</evidence>
<dbReference type="RefSeq" id="WP_430537930.1">
    <property type="nucleotide sequence ID" value="NZ_JAVDVW010000001.1"/>
</dbReference>
<organism evidence="2 3">
    <name type="scientific">Agrilutibacter niabensis</name>
    <dbReference type="NCBI Taxonomy" id="380628"/>
    <lineage>
        <taxon>Bacteria</taxon>
        <taxon>Pseudomonadati</taxon>
        <taxon>Pseudomonadota</taxon>
        <taxon>Gammaproteobacteria</taxon>
        <taxon>Lysobacterales</taxon>
        <taxon>Lysobacteraceae</taxon>
        <taxon>Agrilutibacter</taxon>
    </lineage>
</organism>
<comment type="caution">
    <text evidence="2">The sequence shown here is derived from an EMBL/GenBank/DDBJ whole genome shotgun (WGS) entry which is preliminary data.</text>
</comment>
<proteinExistence type="predicted"/>
<protein>
    <recommendedName>
        <fullName evidence="4">Lipoprotein</fullName>
    </recommendedName>
</protein>